<keyword evidence="11" id="KW-0119">Carbohydrate metabolism</keyword>
<reference evidence="18" key="1">
    <citation type="journal article" date="2020" name="Stud. Mycol.">
        <title>101 Dothideomycetes genomes: a test case for predicting lifestyles and emergence of pathogens.</title>
        <authorList>
            <person name="Haridas S."/>
            <person name="Albert R."/>
            <person name="Binder M."/>
            <person name="Bloem J."/>
            <person name="Labutti K."/>
            <person name="Salamov A."/>
            <person name="Andreopoulos B."/>
            <person name="Baker S."/>
            <person name="Barry K."/>
            <person name="Bills G."/>
            <person name="Bluhm B."/>
            <person name="Cannon C."/>
            <person name="Castanera R."/>
            <person name="Culley D."/>
            <person name="Daum C."/>
            <person name="Ezra D."/>
            <person name="Gonzalez J."/>
            <person name="Henrissat B."/>
            <person name="Kuo A."/>
            <person name="Liang C."/>
            <person name="Lipzen A."/>
            <person name="Lutzoni F."/>
            <person name="Magnuson J."/>
            <person name="Mondo S."/>
            <person name="Nolan M."/>
            <person name="Ohm R."/>
            <person name="Pangilinan J."/>
            <person name="Park H.-J."/>
            <person name="Ramirez L."/>
            <person name="Alfaro M."/>
            <person name="Sun H."/>
            <person name="Tritt A."/>
            <person name="Yoshinaga Y."/>
            <person name="Zwiers L.-H."/>
            <person name="Turgeon B."/>
            <person name="Goodwin S."/>
            <person name="Spatafora J."/>
            <person name="Crous P."/>
            <person name="Grigoriev I."/>
        </authorList>
    </citation>
    <scope>NUCLEOTIDE SEQUENCE</scope>
    <source>
        <strain evidence="18">CBS 207.26</strain>
    </source>
</reference>
<keyword evidence="19" id="KW-1185">Reference proteome</keyword>
<dbReference type="AlphaFoldDB" id="A0A6A6DWC9"/>
<organism evidence="18 19">
    <name type="scientific">Zopfia rhizophila CBS 207.26</name>
    <dbReference type="NCBI Taxonomy" id="1314779"/>
    <lineage>
        <taxon>Eukaryota</taxon>
        <taxon>Fungi</taxon>
        <taxon>Dikarya</taxon>
        <taxon>Ascomycota</taxon>
        <taxon>Pezizomycotina</taxon>
        <taxon>Dothideomycetes</taxon>
        <taxon>Dothideomycetes incertae sedis</taxon>
        <taxon>Zopfiaceae</taxon>
        <taxon>Zopfia</taxon>
    </lineage>
</organism>
<feature type="domain" description="Auxiliary Activity family 9 catalytic" evidence="17">
    <location>
        <begin position="39"/>
        <end position="211"/>
    </location>
</feature>
<evidence type="ECO:0000256" key="14">
    <source>
        <dbReference type="ARBA" id="ARBA00045077"/>
    </source>
</evidence>
<dbReference type="InterPro" id="IPR049892">
    <property type="entry name" value="AA9"/>
</dbReference>
<keyword evidence="6" id="KW-0136">Cellulose degradation</keyword>
<dbReference type="EMBL" id="ML994640">
    <property type="protein sequence ID" value="KAF2183991.1"/>
    <property type="molecule type" value="Genomic_DNA"/>
</dbReference>
<dbReference type="EC" id="1.14.99.56" evidence="15"/>
<keyword evidence="9 18" id="KW-0503">Monooxygenase</keyword>
<feature type="signal peptide" evidence="16">
    <location>
        <begin position="1"/>
        <end position="18"/>
    </location>
</feature>
<dbReference type="PANTHER" id="PTHR33353">
    <property type="entry name" value="PUTATIVE (AFU_ORTHOLOGUE AFUA_1G12560)-RELATED"/>
    <property type="match status" value="1"/>
</dbReference>
<comment type="catalytic activity">
    <reaction evidence="14">
        <text>[(1-&gt;4)-beta-D-glucosyl]n+m + reduced acceptor + O2 = 4-dehydro-beta-D-glucosyl-[(1-&gt;4)-beta-D-glucosyl]n-1 + [(1-&gt;4)-beta-D-glucosyl]m + acceptor + H2O.</text>
        <dbReference type="EC" id="1.14.99.56"/>
    </reaction>
</comment>
<keyword evidence="10" id="KW-1015">Disulfide bond</keyword>
<evidence type="ECO:0000256" key="6">
    <source>
        <dbReference type="ARBA" id="ARBA00023001"/>
    </source>
</evidence>
<dbReference type="GO" id="GO:0030245">
    <property type="term" value="P:cellulose catabolic process"/>
    <property type="evidence" value="ECO:0007669"/>
    <property type="project" value="UniProtKB-KW"/>
</dbReference>
<keyword evidence="8" id="KW-0186">Copper</keyword>
<evidence type="ECO:0000256" key="3">
    <source>
        <dbReference type="ARBA" id="ARBA00022525"/>
    </source>
</evidence>
<comment type="subcellular location">
    <subcellularLocation>
        <location evidence="2">Secreted</location>
    </subcellularLocation>
</comment>
<keyword evidence="12" id="KW-0624">Polysaccharide degradation</keyword>
<dbReference type="OrthoDB" id="6038816at2759"/>
<evidence type="ECO:0000256" key="15">
    <source>
        <dbReference type="ARBA" id="ARBA00047174"/>
    </source>
</evidence>
<dbReference type="GO" id="GO:0005576">
    <property type="term" value="C:extracellular region"/>
    <property type="evidence" value="ECO:0007669"/>
    <property type="project" value="UniProtKB-SubCell"/>
</dbReference>
<dbReference type="GO" id="GO:0046872">
    <property type="term" value="F:metal ion binding"/>
    <property type="evidence" value="ECO:0007669"/>
    <property type="project" value="UniProtKB-KW"/>
</dbReference>
<comment type="cofactor">
    <cofactor evidence="1">
        <name>Cu(2+)</name>
        <dbReference type="ChEBI" id="CHEBI:29036"/>
    </cofactor>
</comment>
<dbReference type="InterPro" id="IPR005103">
    <property type="entry name" value="AA9_LPMO"/>
</dbReference>
<evidence type="ECO:0000256" key="2">
    <source>
        <dbReference type="ARBA" id="ARBA00004613"/>
    </source>
</evidence>
<evidence type="ECO:0000256" key="11">
    <source>
        <dbReference type="ARBA" id="ARBA00023277"/>
    </source>
</evidence>
<evidence type="ECO:0000259" key="17">
    <source>
        <dbReference type="Pfam" id="PF03443"/>
    </source>
</evidence>
<dbReference type="Pfam" id="PF03443">
    <property type="entry name" value="AA9"/>
    <property type="match status" value="1"/>
</dbReference>
<name>A0A6A6DWC9_9PEZI</name>
<feature type="chain" id="PRO_5025412322" description="lytic cellulose monooxygenase (C4-dehydrogenating)" evidence="16">
    <location>
        <begin position="19"/>
        <end position="230"/>
    </location>
</feature>
<accession>A0A6A6DWC9</accession>
<evidence type="ECO:0000256" key="12">
    <source>
        <dbReference type="ARBA" id="ARBA00023326"/>
    </source>
</evidence>
<gene>
    <name evidence="18" type="ORF">K469DRAFT_689728</name>
</gene>
<keyword evidence="4" id="KW-0479">Metal-binding</keyword>
<evidence type="ECO:0000313" key="19">
    <source>
        <dbReference type="Proteomes" id="UP000800200"/>
    </source>
</evidence>
<keyword evidence="3" id="KW-0964">Secreted</keyword>
<comment type="similarity">
    <text evidence="13">Belongs to the polysaccharide monooxygenase AA9 family.</text>
</comment>
<dbReference type="Proteomes" id="UP000800200">
    <property type="component" value="Unassembled WGS sequence"/>
</dbReference>
<evidence type="ECO:0000256" key="9">
    <source>
        <dbReference type="ARBA" id="ARBA00023033"/>
    </source>
</evidence>
<evidence type="ECO:0000256" key="10">
    <source>
        <dbReference type="ARBA" id="ARBA00023157"/>
    </source>
</evidence>
<evidence type="ECO:0000313" key="18">
    <source>
        <dbReference type="EMBL" id="KAF2183991.1"/>
    </source>
</evidence>
<evidence type="ECO:0000256" key="13">
    <source>
        <dbReference type="ARBA" id="ARBA00044502"/>
    </source>
</evidence>
<dbReference type="Gene3D" id="2.70.50.70">
    <property type="match status" value="1"/>
</dbReference>
<dbReference type="PANTHER" id="PTHR33353:SF10">
    <property type="entry name" value="ENDO-BETA-1,4-GLUCANASE D"/>
    <property type="match status" value="1"/>
</dbReference>
<evidence type="ECO:0000256" key="4">
    <source>
        <dbReference type="ARBA" id="ARBA00022723"/>
    </source>
</evidence>
<keyword evidence="7" id="KW-0560">Oxidoreductase</keyword>
<proteinExistence type="inferred from homology"/>
<evidence type="ECO:0000256" key="16">
    <source>
        <dbReference type="SAM" id="SignalP"/>
    </source>
</evidence>
<evidence type="ECO:0000256" key="8">
    <source>
        <dbReference type="ARBA" id="ARBA00023008"/>
    </source>
</evidence>
<sequence>MKSCALIAYLSLLRAVSAQDVAGDPWWSEPEHAKGFPPQYAKRVPFFDLHSPNMVCGREAEKSAAKTETATVVAGDEVGFRIADIVPGDLIFHDGPGQIYMSRAPNDDLEHYDGRGDWFKIAYVAAKNDTTWQLKWTTGMNFTIPKTTPPGKYLLRIEHLQPSYLFNMSQWYINCAHVNIVGSGGGTPTGFARFPEAYDIEDPGIRITEAQDKKTNLLSYVPPGPKVWTG</sequence>
<evidence type="ECO:0000256" key="7">
    <source>
        <dbReference type="ARBA" id="ARBA00023002"/>
    </source>
</evidence>
<evidence type="ECO:0000256" key="5">
    <source>
        <dbReference type="ARBA" id="ARBA00022729"/>
    </source>
</evidence>
<evidence type="ECO:0000256" key="1">
    <source>
        <dbReference type="ARBA" id="ARBA00001973"/>
    </source>
</evidence>
<protein>
    <recommendedName>
        <fullName evidence="15">lytic cellulose monooxygenase (C4-dehydrogenating)</fullName>
        <ecNumber evidence="15">1.14.99.56</ecNumber>
    </recommendedName>
</protein>
<keyword evidence="5 16" id="KW-0732">Signal</keyword>
<dbReference type="GO" id="GO:0004497">
    <property type="term" value="F:monooxygenase activity"/>
    <property type="evidence" value="ECO:0007669"/>
    <property type="project" value="UniProtKB-KW"/>
</dbReference>